<dbReference type="AlphaFoldDB" id="A0A336MXS8"/>
<feature type="compositionally biased region" description="Low complexity" evidence="2">
    <location>
        <begin position="413"/>
        <end position="430"/>
    </location>
</feature>
<proteinExistence type="predicted"/>
<dbReference type="Pfam" id="PF00400">
    <property type="entry name" value="WD40"/>
    <property type="match status" value="2"/>
</dbReference>
<accession>A0A336MXS8</accession>
<feature type="compositionally biased region" description="Polar residues" evidence="2">
    <location>
        <begin position="480"/>
        <end position="489"/>
    </location>
</feature>
<dbReference type="SMART" id="SM00256">
    <property type="entry name" value="FBOX"/>
    <property type="match status" value="1"/>
</dbReference>
<dbReference type="InterPro" id="IPR036322">
    <property type="entry name" value="WD40_repeat_dom_sf"/>
</dbReference>
<dbReference type="Pfam" id="PF12937">
    <property type="entry name" value="F-box-like"/>
    <property type="match status" value="1"/>
</dbReference>
<dbReference type="SUPFAM" id="SSF50978">
    <property type="entry name" value="WD40 repeat-like"/>
    <property type="match status" value="1"/>
</dbReference>
<protein>
    <submittedName>
        <fullName evidence="4">CSON008899 protein</fullName>
    </submittedName>
</protein>
<dbReference type="GO" id="GO:0019005">
    <property type="term" value="C:SCF ubiquitin ligase complex"/>
    <property type="evidence" value="ECO:0007669"/>
    <property type="project" value="InterPro"/>
</dbReference>
<dbReference type="PANTHER" id="PTHR20995:SF17">
    <property type="entry name" value="F-BOX_WD REPEAT-CONTAINING PROTEIN 5"/>
    <property type="match status" value="1"/>
</dbReference>
<dbReference type="GO" id="GO:0080008">
    <property type="term" value="C:Cul4-RING E3 ubiquitin ligase complex"/>
    <property type="evidence" value="ECO:0007669"/>
    <property type="project" value="InterPro"/>
</dbReference>
<reference evidence="4" key="1">
    <citation type="submission" date="2018-07" db="EMBL/GenBank/DDBJ databases">
        <authorList>
            <person name="Quirk P.G."/>
            <person name="Krulwich T.A."/>
        </authorList>
    </citation>
    <scope>NUCLEOTIDE SEQUENCE</scope>
</reference>
<dbReference type="GO" id="GO:0016567">
    <property type="term" value="P:protein ubiquitination"/>
    <property type="evidence" value="ECO:0007669"/>
    <property type="project" value="InterPro"/>
</dbReference>
<dbReference type="InterPro" id="IPR001680">
    <property type="entry name" value="WD40_rpt"/>
</dbReference>
<keyword evidence="1" id="KW-0853">WD repeat</keyword>
<feature type="region of interest" description="Disordered" evidence="2">
    <location>
        <begin position="412"/>
        <end position="499"/>
    </location>
</feature>
<dbReference type="SMART" id="SM00320">
    <property type="entry name" value="WD40"/>
    <property type="match status" value="3"/>
</dbReference>
<organism evidence="4">
    <name type="scientific">Culicoides sonorensis</name>
    <name type="common">Biting midge</name>
    <dbReference type="NCBI Taxonomy" id="179676"/>
    <lineage>
        <taxon>Eukaryota</taxon>
        <taxon>Metazoa</taxon>
        <taxon>Ecdysozoa</taxon>
        <taxon>Arthropoda</taxon>
        <taxon>Hexapoda</taxon>
        <taxon>Insecta</taxon>
        <taxon>Pterygota</taxon>
        <taxon>Neoptera</taxon>
        <taxon>Endopterygota</taxon>
        <taxon>Diptera</taxon>
        <taxon>Nematocera</taxon>
        <taxon>Chironomoidea</taxon>
        <taxon>Ceratopogonidae</taxon>
        <taxon>Ceratopogoninae</taxon>
        <taxon>Culicoides</taxon>
        <taxon>Monoculicoides</taxon>
    </lineage>
</organism>
<dbReference type="EMBL" id="UFQT01003420">
    <property type="protein sequence ID" value="SSX34990.1"/>
    <property type="molecule type" value="Genomic_DNA"/>
</dbReference>
<gene>
    <name evidence="4" type="primary">CSON008899</name>
</gene>
<feature type="domain" description="F-box" evidence="3">
    <location>
        <begin position="59"/>
        <end position="105"/>
    </location>
</feature>
<evidence type="ECO:0000256" key="2">
    <source>
        <dbReference type="SAM" id="MobiDB-lite"/>
    </source>
</evidence>
<sequence length="744" mass="85428">MNLENRLENLQDSSRSGIEEMKEVKVKTTMSEKSDAIIIQMNDSDGSCNSDDESESFFNSEWVYMPENVLIKIMMYLDVREVLDMGACCKRWFRISRDDWIWRKVFQKDFGLPINKKVGLKPGAETWYSEYKRLIYNVPMVLTDVLNGHSHQVLHVSFSHSGKLFCTCSKDGFVIVWNSSYPSTKKYSYDMKTLCWKYTQFSQFNSTDTLLLVSGVHFGVQNSTSGEIAVFSLDDDLRLKCRIVNRPYDIFGTWYTDQYLLSGDLHWLQHLISSSVIWINKASQEITSENVPIMNKLFRFYNRNASSVRSIMVAECPWLRSEQAKVEYLKNEQRPSREKKNPYDLSYLESAAEMLSDEYCAGNPISQAVLEQVPGPTVPSDDSDLLGGAEQYWGDFPYASTFQYSDEFRKKYNSNSSSTQKSSKSNQSKVTSEENITSADLPTTSSDPSFSSLSKSFVNAEVPSTDMNKVPEQIPASTPDRPSSASTTKSDNDTDVDDLENAPPKYLIFSTGSKAYVPHQIAFKLVEKVSFPKQLDPGPSLKERIALRNQRRESENEYEEPDWANFDAVSDRFDKIDKIIDLHGQIIGMALSPDHRYLYVNCRPWPQNYVIRNPLEPPPIAQEIDIHVIDLVTFKKVGKMLRAHRAYTPNTDCFFIFLDVCEDYVASGAEDMHAYVWERYYGVWLAKYNHSDVVNSVAFNPRDNEMLVTTSDDYEIKIWRSLAKAKEMNITPQGRATRFRPRTR</sequence>
<dbReference type="InterPro" id="IPR015943">
    <property type="entry name" value="WD40/YVTN_repeat-like_dom_sf"/>
</dbReference>
<dbReference type="PROSITE" id="PS50082">
    <property type="entry name" value="WD_REPEATS_2"/>
    <property type="match status" value="2"/>
</dbReference>
<dbReference type="PROSITE" id="PS50181">
    <property type="entry name" value="FBOX"/>
    <property type="match status" value="1"/>
</dbReference>
<evidence type="ECO:0000256" key="1">
    <source>
        <dbReference type="PROSITE-ProRule" id="PRU00221"/>
    </source>
</evidence>
<dbReference type="InterPro" id="IPR042508">
    <property type="entry name" value="FBXW5"/>
</dbReference>
<dbReference type="PROSITE" id="PS50294">
    <property type="entry name" value="WD_REPEATS_REGION"/>
    <property type="match status" value="2"/>
</dbReference>
<dbReference type="Gene3D" id="1.20.1280.50">
    <property type="match status" value="1"/>
</dbReference>
<dbReference type="VEuPathDB" id="VectorBase:CSON008899"/>
<feature type="repeat" description="WD" evidence="1">
    <location>
        <begin position="687"/>
        <end position="719"/>
    </location>
</feature>
<dbReference type="PANTHER" id="PTHR20995">
    <property type="entry name" value="F-BOX/WD REPEAT-CONTAINING PROTEIN 5"/>
    <property type="match status" value="1"/>
</dbReference>
<feature type="compositionally biased region" description="Low complexity" evidence="2">
    <location>
        <begin position="440"/>
        <end position="457"/>
    </location>
</feature>
<dbReference type="InterPro" id="IPR036047">
    <property type="entry name" value="F-box-like_dom_sf"/>
</dbReference>
<dbReference type="InterPro" id="IPR001810">
    <property type="entry name" value="F-box_dom"/>
</dbReference>
<evidence type="ECO:0000313" key="4">
    <source>
        <dbReference type="EMBL" id="SSX34990.1"/>
    </source>
</evidence>
<dbReference type="SUPFAM" id="SSF81383">
    <property type="entry name" value="F-box domain"/>
    <property type="match status" value="1"/>
</dbReference>
<dbReference type="Gene3D" id="2.130.10.10">
    <property type="entry name" value="YVTN repeat-like/Quinoprotein amine dehydrogenase"/>
    <property type="match status" value="2"/>
</dbReference>
<feature type="repeat" description="WD" evidence="1">
    <location>
        <begin position="146"/>
        <end position="178"/>
    </location>
</feature>
<name>A0A336MXS8_CULSO</name>
<dbReference type="OMA" id="NPRDSEM"/>
<evidence type="ECO:0000259" key="3">
    <source>
        <dbReference type="PROSITE" id="PS50181"/>
    </source>
</evidence>